<name>A0ABV5ZVW4_9PSEU</name>
<comment type="caution">
    <text evidence="4">The sequence shown here is derived from an EMBL/GenBank/DDBJ whole genome shotgun (WGS) entry which is preliminary data.</text>
</comment>
<dbReference type="PRINTS" id="PR00081">
    <property type="entry name" value="GDHRDH"/>
</dbReference>
<dbReference type="RefSeq" id="WP_377851322.1">
    <property type="nucleotide sequence ID" value="NZ_JBHLZU010000007.1"/>
</dbReference>
<evidence type="ECO:0000256" key="1">
    <source>
        <dbReference type="ARBA" id="ARBA00006484"/>
    </source>
</evidence>
<dbReference type="GO" id="GO:0016491">
    <property type="term" value="F:oxidoreductase activity"/>
    <property type="evidence" value="ECO:0007669"/>
    <property type="project" value="UniProtKB-KW"/>
</dbReference>
<accession>A0ABV5ZVW4</accession>
<dbReference type="Pfam" id="PF13561">
    <property type="entry name" value="adh_short_C2"/>
    <property type="match status" value="1"/>
</dbReference>
<proteinExistence type="inferred from homology"/>
<reference evidence="4 5" key="1">
    <citation type="submission" date="2024-09" db="EMBL/GenBank/DDBJ databases">
        <authorList>
            <person name="Sun Q."/>
            <person name="Mori K."/>
        </authorList>
    </citation>
    <scope>NUCLEOTIDE SEQUENCE [LARGE SCALE GENOMIC DNA]</scope>
    <source>
        <strain evidence="4 5">TBRC 7907</strain>
    </source>
</reference>
<organism evidence="4 5">
    <name type="scientific">Allokutzneria oryzae</name>
    <dbReference type="NCBI Taxonomy" id="1378989"/>
    <lineage>
        <taxon>Bacteria</taxon>
        <taxon>Bacillati</taxon>
        <taxon>Actinomycetota</taxon>
        <taxon>Actinomycetes</taxon>
        <taxon>Pseudonocardiales</taxon>
        <taxon>Pseudonocardiaceae</taxon>
        <taxon>Allokutzneria</taxon>
    </lineage>
</organism>
<evidence type="ECO:0000259" key="3">
    <source>
        <dbReference type="SMART" id="SM00822"/>
    </source>
</evidence>
<sequence>MAHIALITGGSRGLGRNTALHLARQGVDLVLTYRTGATEAEAVVAQARELGRTAVALPLDVGDTRTFAAFTEAVRGALAERWGRDTFDFLVNNAGVGRNAPFGEVTEETFDELMNIHVKGVYFLTQALLPLLTDGGRIINLSTGLTRFAYSGYSAYATMKGAVEVLTRYLAKELGPRGIAVNTVAPGPVETDFGGGVVRDNPEVNSFLATQTALGRTGQPDDIGAAIAALLTEGTGWINAQRIEISGGTFL</sequence>
<protein>
    <submittedName>
        <fullName evidence="4">SDR family NAD(P)-dependent oxidoreductase</fullName>
        <ecNumber evidence="4">1.1.1.-</ecNumber>
    </submittedName>
</protein>
<dbReference type="InterPro" id="IPR057326">
    <property type="entry name" value="KR_dom"/>
</dbReference>
<dbReference type="EC" id="1.1.1.-" evidence="4"/>
<dbReference type="PRINTS" id="PR00080">
    <property type="entry name" value="SDRFAMILY"/>
</dbReference>
<dbReference type="PANTHER" id="PTHR43639">
    <property type="entry name" value="OXIDOREDUCTASE, SHORT-CHAIN DEHYDROGENASE/REDUCTASE FAMILY (AFU_ORTHOLOGUE AFUA_5G02870)"/>
    <property type="match status" value="1"/>
</dbReference>
<comment type="similarity">
    <text evidence="1">Belongs to the short-chain dehydrogenases/reductases (SDR) family.</text>
</comment>
<dbReference type="EMBL" id="JBHLZU010000007">
    <property type="protein sequence ID" value="MFB9904159.1"/>
    <property type="molecule type" value="Genomic_DNA"/>
</dbReference>
<dbReference type="SUPFAM" id="SSF51735">
    <property type="entry name" value="NAD(P)-binding Rossmann-fold domains"/>
    <property type="match status" value="1"/>
</dbReference>
<evidence type="ECO:0000256" key="2">
    <source>
        <dbReference type="ARBA" id="ARBA00023002"/>
    </source>
</evidence>
<dbReference type="Proteomes" id="UP001589693">
    <property type="component" value="Unassembled WGS sequence"/>
</dbReference>
<evidence type="ECO:0000313" key="4">
    <source>
        <dbReference type="EMBL" id="MFB9904159.1"/>
    </source>
</evidence>
<gene>
    <name evidence="4" type="ORF">ACFFQA_09415</name>
</gene>
<dbReference type="PANTHER" id="PTHR43639:SF1">
    <property type="entry name" value="SHORT-CHAIN DEHYDROGENASE_REDUCTASE FAMILY PROTEIN"/>
    <property type="match status" value="1"/>
</dbReference>
<feature type="domain" description="Ketoreductase" evidence="3">
    <location>
        <begin position="3"/>
        <end position="187"/>
    </location>
</feature>
<dbReference type="SMART" id="SM00822">
    <property type="entry name" value="PKS_KR"/>
    <property type="match status" value="1"/>
</dbReference>
<dbReference type="Gene3D" id="3.40.50.720">
    <property type="entry name" value="NAD(P)-binding Rossmann-like Domain"/>
    <property type="match status" value="1"/>
</dbReference>
<keyword evidence="2 4" id="KW-0560">Oxidoreductase</keyword>
<evidence type="ECO:0000313" key="5">
    <source>
        <dbReference type="Proteomes" id="UP001589693"/>
    </source>
</evidence>
<dbReference type="InterPro" id="IPR036291">
    <property type="entry name" value="NAD(P)-bd_dom_sf"/>
</dbReference>
<dbReference type="InterPro" id="IPR002347">
    <property type="entry name" value="SDR_fam"/>
</dbReference>
<keyword evidence="5" id="KW-1185">Reference proteome</keyword>